<proteinExistence type="predicted"/>
<protein>
    <submittedName>
        <fullName evidence="1">Uncharacterized protein</fullName>
    </submittedName>
</protein>
<name>A0A6A5TQS3_9PLEO</name>
<dbReference type="EMBL" id="ML976996">
    <property type="protein sequence ID" value="KAF1954981.1"/>
    <property type="molecule type" value="Genomic_DNA"/>
</dbReference>
<evidence type="ECO:0000313" key="2">
    <source>
        <dbReference type="Proteomes" id="UP000800035"/>
    </source>
</evidence>
<gene>
    <name evidence="1" type="ORF">CC80DRAFT_549702</name>
</gene>
<organism evidence="1 2">
    <name type="scientific">Byssothecium circinans</name>
    <dbReference type="NCBI Taxonomy" id="147558"/>
    <lineage>
        <taxon>Eukaryota</taxon>
        <taxon>Fungi</taxon>
        <taxon>Dikarya</taxon>
        <taxon>Ascomycota</taxon>
        <taxon>Pezizomycotina</taxon>
        <taxon>Dothideomycetes</taxon>
        <taxon>Pleosporomycetidae</taxon>
        <taxon>Pleosporales</taxon>
        <taxon>Massarineae</taxon>
        <taxon>Massarinaceae</taxon>
        <taxon>Byssothecium</taxon>
    </lineage>
</organism>
<sequence>MPPRALTTAATAASDTILSGPKTWDAWFTVFKGKAIANDLWEYLDPEATNKPSLEPPAPMTGHETNARTAIWKEARKEYAIKYKLLSDLGNHMLNTIETTLYGQIIDYPKVAQKLEILHTMFNRNQTVKINEARTEYENTKKKTVGRESFEDWSHEF</sequence>
<reference evidence="1" key="1">
    <citation type="journal article" date="2020" name="Stud. Mycol.">
        <title>101 Dothideomycetes genomes: a test case for predicting lifestyles and emergence of pathogens.</title>
        <authorList>
            <person name="Haridas S."/>
            <person name="Albert R."/>
            <person name="Binder M."/>
            <person name="Bloem J."/>
            <person name="Labutti K."/>
            <person name="Salamov A."/>
            <person name="Andreopoulos B."/>
            <person name="Baker S."/>
            <person name="Barry K."/>
            <person name="Bills G."/>
            <person name="Bluhm B."/>
            <person name="Cannon C."/>
            <person name="Castanera R."/>
            <person name="Culley D."/>
            <person name="Daum C."/>
            <person name="Ezra D."/>
            <person name="Gonzalez J."/>
            <person name="Henrissat B."/>
            <person name="Kuo A."/>
            <person name="Liang C."/>
            <person name="Lipzen A."/>
            <person name="Lutzoni F."/>
            <person name="Magnuson J."/>
            <person name="Mondo S."/>
            <person name="Nolan M."/>
            <person name="Ohm R."/>
            <person name="Pangilinan J."/>
            <person name="Park H.-J."/>
            <person name="Ramirez L."/>
            <person name="Alfaro M."/>
            <person name="Sun H."/>
            <person name="Tritt A."/>
            <person name="Yoshinaga Y."/>
            <person name="Zwiers L.-H."/>
            <person name="Turgeon B."/>
            <person name="Goodwin S."/>
            <person name="Spatafora J."/>
            <person name="Crous P."/>
            <person name="Grigoriev I."/>
        </authorList>
    </citation>
    <scope>NUCLEOTIDE SEQUENCE</scope>
    <source>
        <strain evidence="1">CBS 675.92</strain>
    </source>
</reference>
<dbReference type="Proteomes" id="UP000800035">
    <property type="component" value="Unassembled WGS sequence"/>
</dbReference>
<evidence type="ECO:0000313" key="1">
    <source>
        <dbReference type="EMBL" id="KAF1954981.1"/>
    </source>
</evidence>
<dbReference type="AlphaFoldDB" id="A0A6A5TQS3"/>
<dbReference type="OrthoDB" id="4906364at2759"/>
<accession>A0A6A5TQS3</accession>
<keyword evidence="2" id="KW-1185">Reference proteome</keyword>